<organism evidence="3 4">
    <name type="scientific">Thiohalorhabdus methylotrophus</name>
    <dbReference type="NCBI Taxonomy" id="3242694"/>
    <lineage>
        <taxon>Bacteria</taxon>
        <taxon>Pseudomonadati</taxon>
        <taxon>Pseudomonadota</taxon>
        <taxon>Gammaproteobacteria</taxon>
        <taxon>Thiohalorhabdales</taxon>
        <taxon>Thiohalorhabdaceae</taxon>
        <taxon>Thiohalorhabdus</taxon>
    </lineage>
</organism>
<comment type="caution">
    <text evidence="3">The sequence shown here is derived from an EMBL/GenBank/DDBJ whole genome shotgun (WGS) entry which is preliminary data.</text>
</comment>
<proteinExistence type="predicted"/>
<evidence type="ECO:0000313" key="3">
    <source>
        <dbReference type="EMBL" id="MFA9460154.1"/>
    </source>
</evidence>
<dbReference type="Proteomes" id="UP001575181">
    <property type="component" value="Unassembled WGS sequence"/>
</dbReference>
<gene>
    <name evidence="3" type="ORF">ACERLL_04880</name>
</gene>
<dbReference type="RefSeq" id="WP_373655192.1">
    <property type="nucleotide sequence ID" value="NZ_JBGUAW010000003.1"/>
</dbReference>
<evidence type="ECO:0000256" key="2">
    <source>
        <dbReference type="SAM" id="SignalP"/>
    </source>
</evidence>
<reference evidence="3 4" key="1">
    <citation type="submission" date="2024-08" db="EMBL/GenBank/DDBJ databases">
        <title>Whole-genome sequencing of halo(alkali)philic microorganisms from hypersaline lakes.</title>
        <authorList>
            <person name="Sorokin D.Y."/>
            <person name="Merkel A.Y."/>
            <person name="Messina E."/>
            <person name="Yakimov M."/>
        </authorList>
    </citation>
    <scope>NUCLEOTIDE SEQUENCE [LARGE SCALE GENOMIC DNA]</scope>
    <source>
        <strain evidence="3 4">Cl-TMA</strain>
    </source>
</reference>
<evidence type="ECO:0000256" key="1">
    <source>
        <dbReference type="SAM" id="MobiDB-lite"/>
    </source>
</evidence>
<keyword evidence="4" id="KW-1185">Reference proteome</keyword>
<sequence>MHRTGTALFLLLAGTGSAHAIAVSPTDDASTLVNNIIGPGITLQGAPTYTDGDDVTQSGTFTDGNSSGIGIDQGVVMTTGSAADVDNTNTSDATSTDTNAAGDPDLDNLVAPEETQDAAVLEFDFTTDSGNLAFNYVFASEEYNEYVNQEFNDVFGFFLDGQNIALLPGTSTPVSINNVNGGNPLGTNASNAQLYNNNDLDDGGPNFDFEYDGFTDVLTAQGTNLGTGTHSIKLAIADTADGLFDSGVFIESGSFTGDPGPGPEPVPAPGTALLLGLGMAGLGWAGRRSTRTD</sequence>
<evidence type="ECO:0000313" key="4">
    <source>
        <dbReference type="Proteomes" id="UP001575181"/>
    </source>
</evidence>
<feature type="region of interest" description="Disordered" evidence="1">
    <location>
        <begin position="48"/>
        <end position="68"/>
    </location>
</feature>
<feature type="compositionally biased region" description="Low complexity" evidence="1">
    <location>
        <begin position="82"/>
        <end position="103"/>
    </location>
</feature>
<dbReference type="EMBL" id="JBGUAW010000003">
    <property type="protein sequence ID" value="MFA9460154.1"/>
    <property type="molecule type" value="Genomic_DNA"/>
</dbReference>
<protein>
    <submittedName>
        <fullName evidence="3">Choice-of-anchor L domain-containing protein</fullName>
    </submittedName>
</protein>
<accession>A0ABV4TS47</accession>
<keyword evidence="2" id="KW-0732">Signal</keyword>
<feature type="region of interest" description="Disordered" evidence="1">
    <location>
        <begin position="82"/>
        <end position="107"/>
    </location>
</feature>
<dbReference type="InterPro" id="IPR049804">
    <property type="entry name" value="Choice_anch_L"/>
</dbReference>
<feature type="compositionally biased region" description="Polar residues" evidence="1">
    <location>
        <begin position="55"/>
        <end position="68"/>
    </location>
</feature>
<name>A0ABV4TS47_9GAMM</name>
<feature type="signal peptide" evidence="2">
    <location>
        <begin position="1"/>
        <end position="20"/>
    </location>
</feature>
<dbReference type="NCBIfam" id="NF038133">
    <property type="entry name" value="choice_anch_L"/>
    <property type="match status" value="1"/>
</dbReference>
<feature type="chain" id="PRO_5047537768" evidence="2">
    <location>
        <begin position="21"/>
        <end position="293"/>
    </location>
</feature>